<proteinExistence type="predicted"/>
<evidence type="ECO:0000313" key="1">
    <source>
        <dbReference type="Proteomes" id="UP000887580"/>
    </source>
</evidence>
<dbReference type="WBParaSite" id="PS1159_v2.g16575.t1">
    <property type="protein sequence ID" value="PS1159_v2.g16575.t1"/>
    <property type="gene ID" value="PS1159_v2.g16575"/>
</dbReference>
<sequence length="143" mass="16536">MDGKRVLIETKLKVFLAKKKNPDLTEALTPKIQQELIERLLDGTTCAIVDSLKDLQNFKESELLEEREKQISEIKNRGGNEDEEIKKFDMEILKQLDELVMEQQNHLSCAHVPLFKTTPDPKKVKIQMEIMEFITSLTPLLSK</sequence>
<accession>A0AC35FGC0</accession>
<dbReference type="Proteomes" id="UP000887580">
    <property type="component" value="Unplaced"/>
</dbReference>
<evidence type="ECO:0000313" key="2">
    <source>
        <dbReference type="WBParaSite" id="PS1159_v2.g16575.t1"/>
    </source>
</evidence>
<protein>
    <submittedName>
        <fullName evidence="2">Uncharacterized protein</fullName>
    </submittedName>
</protein>
<name>A0AC35FGC0_9BILA</name>
<reference evidence="2" key="1">
    <citation type="submission" date="2022-11" db="UniProtKB">
        <authorList>
            <consortium name="WormBaseParasite"/>
        </authorList>
    </citation>
    <scope>IDENTIFICATION</scope>
</reference>
<organism evidence="1 2">
    <name type="scientific">Panagrolaimus sp. PS1159</name>
    <dbReference type="NCBI Taxonomy" id="55785"/>
    <lineage>
        <taxon>Eukaryota</taxon>
        <taxon>Metazoa</taxon>
        <taxon>Ecdysozoa</taxon>
        <taxon>Nematoda</taxon>
        <taxon>Chromadorea</taxon>
        <taxon>Rhabditida</taxon>
        <taxon>Tylenchina</taxon>
        <taxon>Panagrolaimomorpha</taxon>
        <taxon>Panagrolaimoidea</taxon>
        <taxon>Panagrolaimidae</taxon>
        <taxon>Panagrolaimus</taxon>
    </lineage>
</organism>